<dbReference type="EMBL" id="CM047747">
    <property type="protein sequence ID" value="KAJ0017392.1"/>
    <property type="molecule type" value="Genomic_DNA"/>
</dbReference>
<proteinExistence type="predicted"/>
<sequence length="390" mass="43449">MNSGGGRKMKIPWMPLAQRKDNRDEDLLLFRELHKREKDRLASLLQPVSDEFEPNPGTLLFMFLCIRKDNASSCKVDVDETMGEIMHYTELDLVRKGQDMTCLEKEKNDYDWLKTPPATPLFPSLEMEATGAPEIVVQRELPIVQPLSRFAGNSGAQKTSNIGRPKTPKPKPKIPQGSITPSQRPNASTTTKTKPRSRGVSPSMRSTIPTQIPGFSNETPPNLKTNIDRSTSATRGRPNTDRSTSATKTRPNSTTPVSLAQQKMDDQQLVPRSRRQSCSPSVTRGRKVEAKEGEGKRMVVHSGNNGTQNNFVGSKMVEKMMNARKNSIGDQERSETKTKTRGGSIPHGNAFGSMMSKSSLDMALKHMDIKRDRINPRFMGTIPSKNSTRE</sequence>
<protein>
    <submittedName>
        <fullName evidence="1">Uncharacterized protein</fullName>
    </submittedName>
</protein>
<evidence type="ECO:0000313" key="1">
    <source>
        <dbReference type="EMBL" id="KAJ0017392.1"/>
    </source>
</evidence>
<name>A0ACC0XI22_9ROSI</name>
<evidence type="ECO:0000313" key="2">
    <source>
        <dbReference type="Proteomes" id="UP001163603"/>
    </source>
</evidence>
<reference evidence="2" key="1">
    <citation type="journal article" date="2023" name="G3 (Bethesda)">
        <title>Genome assembly and association tests identify interacting loci associated with vigor, precocity, and sex in interspecific pistachio rootstocks.</title>
        <authorList>
            <person name="Palmer W."/>
            <person name="Jacygrad E."/>
            <person name="Sagayaradj S."/>
            <person name="Cavanaugh K."/>
            <person name="Han R."/>
            <person name="Bertier L."/>
            <person name="Beede B."/>
            <person name="Kafkas S."/>
            <person name="Golino D."/>
            <person name="Preece J."/>
            <person name="Michelmore R."/>
        </authorList>
    </citation>
    <scope>NUCLEOTIDE SEQUENCE [LARGE SCALE GENOMIC DNA]</scope>
</reference>
<accession>A0ACC0XI22</accession>
<comment type="caution">
    <text evidence="1">The sequence shown here is derived from an EMBL/GenBank/DDBJ whole genome shotgun (WGS) entry which is preliminary data.</text>
</comment>
<organism evidence="1 2">
    <name type="scientific">Pistacia integerrima</name>
    <dbReference type="NCBI Taxonomy" id="434235"/>
    <lineage>
        <taxon>Eukaryota</taxon>
        <taxon>Viridiplantae</taxon>
        <taxon>Streptophyta</taxon>
        <taxon>Embryophyta</taxon>
        <taxon>Tracheophyta</taxon>
        <taxon>Spermatophyta</taxon>
        <taxon>Magnoliopsida</taxon>
        <taxon>eudicotyledons</taxon>
        <taxon>Gunneridae</taxon>
        <taxon>Pentapetalae</taxon>
        <taxon>rosids</taxon>
        <taxon>malvids</taxon>
        <taxon>Sapindales</taxon>
        <taxon>Anacardiaceae</taxon>
        <taxon>Pistacia</taxon>
    </lineage>
</organism>
<keyword evidence="2" id="KW-1185">Reference proteome</keyword>
<gene>
    <name evidence="1" type="ORF">Pint_11675</name>
</gene>
<dbReference type="Proteomes" id="UP001163603">
    <property type="component" value="Chromosome 12"/>
</dbReference>